<evidence type="ECO:0008006" key="5">
    <source>
        <dbReference type="Google" id="ProtNLM"/>
    </source>
</evidence>
<keyword evidence="2" id="KW-1133">Transmembrane helix</keyword>
<organism evidence="3 4">
    <name type="scientific">Phytophthora infestans</name>
    <name type="common">Potato late blight agent</name>
    <name type="synonym">Botrytis infestans</name>
    <dbReference type="NCBI Taxonomy" id="4787"/>
    <lineage>
        <taxon>Eukaryota</taxon>
        <taxon>Sar</taxon>
        <taxon>Stramenopiles</taxon>
        <taxon>Oomycota</taxon>
        <taxon>Peronosporomycetes</taxon>
        <taxon>Peronosporales</taxon>
        <taxon>Peronosporaceae</taxon>
        <taxon>Phytophthora</taxon>
    </lineage>
</organism>
<evidence type="ECO:0000256" key="2">
    <source>
        <dbReference type="SAM" id="Phobius"/>
    </source>
</evidence>
<dbReference type="Proteomes" id="UP000704712">
    <property type="component" value="Unassembled WGS sequence"/>
</dbReference>
<name>A0A8S9V553_PHYIN</name>
<keyword evidence="2" id="KW-0812">Transmembrane</keyword>
<accession>A0A8S9V553</accession>
<evidence type="ECO:0000313" key="4">
    <source>
        <dbReference type="Proteomes" id="UP000704712"/>
    </source>
</evidence>
<dbReference type="EMBL" id="JAACNO010000601">
    <property type="protein sequence ID" value="KAF4146544.1"/>
    <property type="molecule type" value="Genomic_DNA"/>
</dbReference>
<proteinExistence type="predicted"/>
<sequence length="199" mass="22088">MDPLSLVDSGALKKPVAIQFPQNIFTIIIRILCHWQAQRRWRIFSWTTLMLELILFLWWYCSALADGDPSSSRQKGKQPSRSSNSYTVTSDRRPSSSSSSYSATPDTRSCSGRASAHPRPTETGVVASRTQSRPTEGQAATAAARAHPTETRATLRLTQDIYQDPFRLPIRRSSHSIRHAGGNSVVNADVDIRYAVDGI</sequence>
<feature type="compositionally biased region" description="Polar residues" evidence="1">
    <location>
        <begin position="69"/>
        <end position="88"/>
    </location>
</feature>
<dbReference type="AlphaFoldDB" id="A0A8S9V553"/>
<feature type="compositionally biased region" description="Low complexity" evidence="1">
    <location>
        <begin position="95"/>
        <end position="109"/>
    </location>
</feature>
<keyword evidence="2" id="KW-0472">Membrane</keyword>
<protein>
    <recommendedName>
        <fullName evidence="5">Transmembrane protein</fullName>
    </recommendedName>
</protein>
<reference evidence="3" key="1">
    <citation type="submission" date="2020-03" db="EMBL/GenBank/DDBJ databases">
        <title>Hybrid Assembly of Korean Phytophthora infestans isolates.</title>
        <authorList>
            <person name="Prokchorchik M."/>
            <person name="Lee Y."/>
            <person name="Seo J."/>
            <person name="Cho J.-H."/>
            <person name="Park Y.-E."/>
            <person name="Jang D.-C."/>
            <person name="Im J.-S."/>
            <person name="Choi J.-G."/>
            <person name="Park H.-J."/>
            <person name="Lee G.-B."/>
            <person name="Lee Y.-G."/>
            <person name="Hong S.-Y."/>
            <person name="Cho K."/>
            <person name="Sohn K.H."/>
        </authorList>
    </citation>
    <scope>NUCLEOTIDE SEQUENCE</scope>
    <source>
        <strain evidence="3">KR_2_A2</strain>
    </source>
</reference>
<evidence type="ECO:0000313" key="3">
    <source>
        <dbReference type="EMBL" id="KAF4146544.1"/>
    </source>
</evidence>
<feature type="region of interest" description="Disordered" evidence="1">
    <location>
        <begin position="69"/>
        <end position="149"/>
    </location>
</feature>
<gene>
    <name evidence="3" type="ORF">GN958_ATG04317</name>
</gene>
<evidence type="ECO:0000256" key="1">
    <source>
        <dbReference type="SAM" id="MobiDB-lite"/>
    </source>
</evidence>
<comment type="caution">
    <text evidence="3">The sequence shown here is derived from an EMBL/GenBank/DDBJ whole genome shotgun (WGS) entry which is preliminary data.</text>
</comment>
<feature type="compositionally biased region" description="Low complexity" evidence="1">
    <location>
        <begin position="139"/>
        <end position="149"/>
    </location>
</feature>
<feature type="transmembrane region" description="Helical" evidence="2">
    <location>
        <begin position="43"/>
        <end position="60"/>
    </location>
</feature>